<name>A0A0E9VCR9_ANGAN</name>
<dbReference type="AlphaFoldDB" id="A0A0E9VCR9"/>
<reference evidence="1" key="1">
    <citation type="submission" date="2014-11" db="EMBL/GenBank/DDBJ databases">
        <authorList>
            <person name="Amaro Gonzalez C."/>
        </authorList>
    </citation>
    <scope>NUCLEOTIDE SEQUENCE</scope>
</reference>
<organism evidence="1">
    <name type="scientific">Anguilla anguilla</name>
    <name type="common">European freshwater eel</name>
    <name type="synonym">Muraena anguilla</name>
    <dbReference type="NCBI Taxonomy" id="7936"/>
    <lineage>
        <taxon>Eukaryota</taxon>
        <taxon>Metazoa</taxon>
        <taxon>Chordata</taxon>
        <taxon>Craniata</taxon>
        <taxon>Vertebrata</taxon>
        <taxon>Euteleostomi</taxon>
        <taxon>Actinopterygii</taxon>
        <taxon>Neopterygii</taxon>
        <taxon>Teleostei</taxon>
        <taxon>Anguilliformes</taxon>
        <taxon>Anguillidae</taxon>
        <taxon>Anguilla</taxon>
    </lineage>
</organism>
<accession>A0A0E9VCR9</accession>
<dbReference type="EMBL" id="GBXM01033332">
    <property type="protein sequence ID" value="JAH75245.1"/>
    <property type="molecule type" value="Transcribed_RNA"/>
</dbReference>
<reference evidence="1" key="2">
    <citation type="journal article" date="2015" name="Fish Shellfish Immunol.">
        <title>Early steps in the European eel (Anguilla anguilla)-Vibrio vulnificus interaction in the gills: Role of the RtxA13 toxin.</title>
        <authorList>
            <person name="Callol A."/>
            <person name="Pajuelo D."/>
            <person name="Ebbesson L."/>
            <person name="Teles M."/>
            <person name="MacKenzie S."/>
            <person name="Amaro C."/>
        </authorList>
    </citation>
    <scope>NUCLEOTIDE SEQUENCE</scope>
</reference>
<protein>
    <submittedName>
        <fullName evidence="1">Uncharacterized protein</fullName>
    </submittedName>
</protein>
<evidence type="ECO:0000313" key="1">
    <source>
        <dbReference type="EMBL" id="JAH75245.1"/>
    </source>
</evidence>
<sequence>MKLNCTIKGYIIYIKLVINITVSGKMQVCSVELV</sequence>
<proteinExistence type="predicted"/>